<protein>
    <submittedName>
        <fullName evidence="3">Nuclear transport factor 2 family protein</fullName>
    </submittedName>
</protein>
<dbReference type="RefSeq" id="WP_206719059.1">
    <property type="nucleotide sequence ID" value="NZ_CP071091.1"/>
</dbReference>
<dbReference type="Pfam" id="PF13474">
    <property type="entry name" value="SnoaL_3"/>
    <property type="match status" value="1"/>
</dbReference>
<evidence type="ECO:0000256" key="1">
    <source>
        <dbReference type="SAM" id="SignalP"/>
    </source>
</evidence>
<sequence>MKSFLLLLACLVAAPSLAQQNLPDTSIAKQHIQAVVEDFREAIIQKDTQKFLGLFLREDVIWQSVQGEERLKKVREKNPQANKLTSDPKQNPRTFIEDIAAKPKRIEEKFINVRIDTDGSIASVSFEFTFNVEDRIINRGQESWHLVNTGKGWKIVSVIWSNN</sequence>
<gene>
    <name evidence="3" type="ORF">JY572_15900</name>
</gene>
<evidence type="ECO:0000313" key="4">
    <source>
        <dbReference type="Proteomes" id="UP000663090"/>
    </source>
</evidence>
<feature type="signal peptide" evidence="1">
    <location>
        <begin position="1"/>
        <end position="18"/>
    </location>
</feature>
<dbReference type="Gene3D" id="3.10.450.50">
    <property type="match status" value="1"/>
</dbReference>
<name>A0ABX7NMG2_9BACT</name>
<keyword evidence="4" id="KW-1185">Reference proteome</keyword>
<dbReference type="InterPro" id="IPR037401">
    <property type="entry name" value="SnoaL-like"/>
</dbReference>
<evidence type="ECO:0000313" key="3">
    <source>
        <dbReference type="EMBL" id="QSQ17438.1"/>
    </source>
</evidence>
<feature type="chain" id="PRO_5047427516" evidence="1">
    <location>
        <begin position="19"/>
        <end position="163"/>
    </location>
</feature>
<dbReference type="EMBL" id="CP071091">
    <property type="protein sequence ID" value="QSQ17438.1"/>
    <property type="molecule type" value="Genomic_DNA"/>
</dbReference>
<feature type="domain" description="SnoaL-like" evidence="2">
    <location>
        <begin position="91"/>
        <end position="157"/>
    </location>
</feature>
<proteinExistence type="predicted"/>
<dbReference type="Proteomes" id="UP000663090">
    <property type="component" value="Chromosome"/>
</dbReference>
<evidence type="ECO:0000259" key="2">
    <source>
        <dbReference type="Pfam" id="PF13474"/>
    </source>
</evidence>
<organism evidence="3 4">
    <name type="scientific">Myxococcus landrumensis</name>
    <dbReference type="NCBI Taxonomy" id="2813577"/>
    <lineage>
        <taxon>Bacteria</taxon>
        <taxon>Pseudomonadati</taxon>
        <taxon>Myxococcota</taxon>
        <taxon>Myxococcia</taxon>
        <taxon>Myxococcales</taxon>
        <taxon>Cystobacterineae</taxon>
        <taxon>Myxococcaceae</taxon>
        <taxon>Myxococcus</taxon>
    </lineage>
</organism>
<keyword evidence="1" id="KW-0732">Signal</keyword>
<reference evidence="3 4" key="1">
    <citation type="submission" date="2021-02" db="EMBL/GenBank/DDBJ databases">
        <title>De Novo genome assembly of isolated myxobacteria.</title>
        <authorList>
            <person name="Stevens D.C."/>
        </authorList>
    </citation>
    <scope>NUCLEOTIDE SEQUENCE [LARGE SCALE GENOMIC DNA]</scope>
    <source>
        <strain evidence="3 4">SCHIC003</strain>
    </source>
</reference>
<dbReference type="SUPFAM" id="SSF54427">
    <property type="entry name" value="NTF2-like"/>
    <property type="match status" value="1"/>
</dbReference>
<dbReference type="InterPro" id="IPR032710">
    <property type="entry name" value="NTF2-like_dom_sf"/>
</dbReference>
<accession>A0ABX7NMG2</accession>